<reference evidence="2" key="1">
    <citation type="submission" date="2024-04" db="EMBL/GenBank/DDBJ databases">
        <authorList>
            <person name="Shaw F."/>
            <person name="Minotto A."/>
        </authorList>
    </citation>
    <scope>NUCLEOTIDE SEQUENCE [LARGE SCALE GENOMIC DNA]</scope>
</reference>
<gene>
    <name evidence="1" type="ORF">GFSPODELE1_LOCUS10622</name>
</gene>
<dbReference type="EMBL" id="OZ037952">
    <property type="protein sequence ID" value="CAL1716168.1"/>
    <property type="molecule type" value="Genomic_DNA"/>
</dbReference>
<keyword evidence="2" id="KW-1185">Reference proteome</keyword>
<dbReference type="Proteomes" id="UP001497453">
    <property type="component" value="Chromosome 9"/>
</dbReference>
<protein>
    <submittedName>
        <fullName evidence="1">Uncharacterized protein</fullName>
    </submittedName>
</protein>
<organism evidence="1 2">
    <name type="scientific">Somion occarium</name>
    <dbReference type="NCBI Taxonomy" id="3059160"/>
    <lineage>
        <taxon>Eukaryota</taxon>
        <taxon>Fungi</taxon>
        <taxon>Dikarya</taxon>
        <taxon>Basidiomycota</taxon>
        <taxon>Agaricomycotina</taxon>
        <taxon>Agaricomycetes</taxon>
        <taxon>Polyporales</taxon>
        <taxon>Cerrenaceae</taxon>
        <taxon>Somion</taxon>
    </lineage>
</organism>
<sequence length="533" mass="58450">MSPSQILTITLNAVFSVWLRVLSWFIRDDTGPADHFDDRGVLSHAGVNFVATSPPRFTRPLIVEDNINSLIRDAVHSALLDPEDSVSPIMTSVGCPTLAHSPDFSVMSTPFTSTPTTPDLANELLIPIAESRPRIVTSHANPWDGELDLDLESGLGTFVGEHRGSPNPQSLPGSSVSLFSKLNVKLLTSSRPGSPSLASKFLLPSTPCRSRSNSTLPQFAQDITKEPLYADGPSWCGDDISTAATPGGSPVRPPTCYTNYFDFSIYDDLPDRRRSCVLDESSCDSILPSKKPRPLSLPIITSEMLYDEEVPNAHTPYNSPEKTRCALIAPLAPTRLDDEQLVRLLEDPDKMYRPFNTGLRPLILPRQAAKRHSLDVSLIRQGSGPKPLMLPQQLANKPLPARSSTLDTLPQKTLLRRSMSVQDYLFSQERKQATPPRQSRLLNDILALLNHDGTLEPLADMSGMATGDSQKPILEDSFQRLSPESSIILDGTGQEDGFLAVLGLLDEAIPSASSEDMRLVEVEERIGRDVFRV</sequence>
<name>A0ABP1E9P1_9APHY</name>
<accession>A0ABP1E9P1</accession>
<evidence type="ECO:0000313" key="2">
    <source>
        <dbReference type="Proteomes" id="UP001497453"/>
    </source>
</evidence>
<proteinExistence type="predicted"/>
<evidence type="ECO:0000313" key="1">
    <source>
        <dbReference type="EMBL" id="CAL1716168.1"/>
    </source>
</evidence>